<dbReference type="STRING" id="630515.SAMN04489812_0698"/>
<keyword evidence="2" id="KW-1185">Reference proteome</keyword>
<accession>A0A1H1NYM5</accession>
<evidence type="ECO:0000313" key="2">
    <source>
        <dbReference type="Proteomes" id="UP000199103"/>
    </source>
</evidence>
<reference evidence="1 2" key="1">
    <citation type="submission" date="2016-10" db="EMBL/GenBank/DDBJ databases">
        <authorList>
            <person name="de Groot N.N."/>
        </authorList>
    </citation>
    <scope>NUCLEOTIDE SEQUENCE [LARGE SCALE GENOMIC DNA]</scope>
    <source>
        <strain evidence="1 2">DSM 21800</strain>
    </source>
</reference>
<proteinExistence type="predicted"/>
<evidence type="ECO:0000313" key="1">
    <source>
        <dbReference type="EMBL" id="SDS04044.1"/>
    </source>
</evidence>
<organism evidence="1 2">
    <name type="scientific">Microlunatus soli</name>
    <dbReference type="NCBI Taxonomy" id="630515"/>
    <lineage>
        <taxon>Bacteria</taxon>
        <taxon>Bacillati</taxon>
        <taxon>Actinomycetota</taxon>
        <taxon>Actinomycetes</taxon>
        <taxon>Propionibacteriales</taxon>
        <taxon>Propionibacteriaceae</taxon>
        <taxon>Microlunatus</taxon>
    </lineage>
</organism>
<gene>
    <name evidence="1" type="ORF">SAMN04489812_0698</name>
</gene>
<dbReference type="AlphaFoldDB" id="A0A1H1NYM5"/>
<sequence>MPITTAPPLSLSPICAFTVPGAADHDVGIVVADDAAVAVGPLWSPHDVGAGVVYLDSPAAGSSPVSG</sequence>
<dbReference type="Proteomes" id="UP000199103">
    <property type="component" value="Chromosome I"/>
</dbReference>
<dbReference type="EMBL" id="LT629772">
    <property type="protein sequence ID" value="SDS04044.1"/>
    <property type="molecule type" value="Genomic_DNA"/>
</dbReference>
<protein>
    <submittedName>
        <fullName evidence="1">Uncharacterized protein</fullName>
    </submittedName>
</protein>
<name>A0A1H1NYM5_9ACTN</name>
<dbReference type="RefSeq" id="WP_091519913.1">
    <property type="nucleotide sequence ID" value="NZ_LT629772.1"/>
</dbReference>